<keyword evidence="5" id="KW-0436">Ligase</keyword>
<evidence type="ECO:0000256" key="4">
    <source>
        <dbReference type="ARBA" id="ARBA00022475"/>
    </source>
</evidence>
<dbReference type="Gene3D" id="3.30.300.30">
    <property type="match status" value="1"/>
</dbReference>
<comment type="catalytic activity">
    <reaction evidence="12">
        <text>a long-chain fatty acid + ATP + CoA = a long-chain fatty acyl-CoA + AMP + diphosphate</text>
        <dbReference type="Rhea" id="RHEA:15421"/>
        <dbReference type="ChEBI" id="CHEBI:30616"/>
        <dbReference type="ChEBI" id="CHEBI:33019"/>
        <dbReference type="ChEBI" id="CHEBI:57287"/>
        <dbReference type="ChEBI" id="CHEBI:57560"/>
        <dbReference type="ChEBI" id="CHEBI:83139"/>
        <dbReference type="ChEBI" id="CHEBI:456215"/>
        <dbReference type="EC" id="6.2.1.3"/>
    </reaction>
    <physiologicalReaction direction="left-to-right" evidence="12">
        <dbReference type="Rhea" id="RHEA:15422"/>
    </physiologicalReaction>
</comment>
<keyword evidence="11" id="KW-0472">Membrane</keyword>
<comment type="similarity">
    <text evidence="2">Belongs to the ATP-dependent AMP-binding enzyme family.</text>
</comment>
<keyword evidence="8" id="KW-0276">Fatty acid metabolism</keyword>
<evidence type="ECO:0000256" key="12">
    <source>
        <dbReference type="ARBA" id="ARBA00024484"/>
    </source>
</evidence>
<dbReference type="PANTHER" id="PTHR43107:SF12">
    <property type="entry name" value="LONG-CHAIN FATTY ACID TRANSPORT PROTEIN 3"/>
    <property type="match status" value="1"/>
</dbReference>
<evidence type="ECO:0000256" key="14">
    <source>
        <dbReference type="ARBA" id="ARBA00036527"/>
    </source>
</evidence>
<dbReference type="Ensembl" id="ENSLLET00000042111.1">
    <property type="protein sequence ID" value="ENSLLEP00000040464.1"/>
    <property type="gene ID" value="ENSLLEG00000025697.1"/>
</dbReference>
<evidence type="ECO:0000313" key="20">
    <source>
        <dbReference type="Proteomes" id="UP000694569"/>
    </source>
</evidence>
<protein>
    <recommendedName>
        <fullName evidence="13">long-chain-fatty-acid--CoA ligase</fullName>
        <ecNumber evidence="13">6.2.1.3</ecNumber>
    </recommendedName>
    <alternativeName>
        <fullName evidence="15">Long-chain-fatty-acid--CoA ligase</fullName>
    </alternativeName>
</protein>
<dbReference type="EC" id="6.2.1.3" evidence="13"/>
<evidence type="ECO:0000256" key="16">
    <source>
        <dbReference type="ARBA" id="ARBA00048666"/>
    </source>
</evidence>
<dbReference type="AlphaFoldDB" id="A0A8C5WIB6"/>
<dbReference type="GO" id="GO:0004467">
    <property type="term" value="F:long-chain fatty acid-CoA ligase activity"/>
    <property type="evidence" value="ECO:0007669"/>
    <property type="project" value="UniProtKB-EC"/>
</dbReference>
<feature type="domain" description="AMP-binding enzyme C-terminal" evidence="18">
    <location>
        <begin position="494"/>
        <end position="570"/>
    </location>
</feature>
<dbReference type="SUPFAM" id="SSF56801">
    <property type="entry name" value="Acetyl-CoA synthetase-like"/>
    <property type="match status" value="1"/>
</dbReference>
<dbReference type="PANTHER" id="PTHR43107">
    <property type="entry name" value="LONG-CHAIN FATTY ACID TRANSPORT PROTEIN"/>
    <property type="match status" value="1"/>
</dbReference>
<keyword evidence="6" id="KW-0812">Transmembrane</keyword>
<comment type="subcellular location">
    <subcellularLocation>
        <location evidence="1">Cell membrane</location>
        <topology evidence="1">Multi-pass membrane protein</topology>
    </subcellularLocation>
</comment>
<evidence type="ECO:0000256" key="9">
    <source>
        <dbReference type="ARBA" id="ARBA00022989"/>
    </source>
</evidence>
<dbReference type="InterPro" id="IPR045851">
    <property type="entry name" value="AMP-bd_C_sf"/>
</dbReference>
<evidence type="ECO:0000256" key="15">
    <source>
        <dbReference type="ARBA" id="ARBA00041297"/>
    </source>
</evidence>
<evidence type="ECO:0000256" key="2">
    <source>
        <dbReference type="ARBA" id="ARBA00006432"/>
    </source>
</evidence>
<evidence type="ECO:0000256" key="8">
    <source>
        <dbReference type="ARBA" id="ARBA00022832"/>
    </source>
</evidence>
<keyword evidence="10" id="KW-0445">Lipid transport</keyword>
<proteinExistence type="inferred from homology"/>
<evidence type="ECO:0000256" key="1">
    <source>
        <dbReference type="ARBA" id="ARBA00004651"/>
    </source>
</evidence>
<keyword evidence="20" id="KW-1185">Reference proteome</keyword>
<dbReference type="GeneTree" id="ENSGT00940000161073"/>
<evidence type="ECO:0000256" key="11">
    <source>
        <dbReference type="ARBA" id="ARBA00023136"/>
    </source>
</evidence>
<evidence type="ECO:0000256" key="6">
    <source>
        <dbReference type="ARBA" id="ARBA00022692"/>
    </source>
</evidence>
<comment type="catalytic activity">
    <reaction evidence="14">
        <text>a very long-chain fatty acid + ATP + CoA = a very long-chain fatty acyl-CoA + AMP + diphosphate</text>
        <dbReference type="Rhea" id="RHEA:54536"/>
        <dbReference type="ChEBI" id="CHEBI:30616"/>
        <dbReference type="ChEBI" id="CHEBI:33019"/>
        <dbReference type="ChEBI" id="CHEBI:57287"/>
        <dbReference type="ChEBI" id="CHEBI:58950"/>
        <dbReference type="ChEBI" id="CHEBI:138261"/>
        <dbReference type="ChEBI" id="CHEBI:456215"/>
    </reaction>
    <physiologicalReaction direction="left-to-right" evidence="14">
        <dbReference type="Rhea" id="RHEA:54537"/>
    </physiologicalReaction>
</comment>
<dbReference type="GO" id="GO:0000166">
    <property type="term" value="F:nucleotide binding"/>
    <property type="evidence" value="ECO:0007669"/>
    <property type="project" value="UniProtKB-KW"/>
</dbReference>
<evidence type="ECO:0000259" key="17">
    <source>
        <dbReference type="Pfam" id="PF00501"/>
    </source>
</evidence>
<accession>A0A8C5WIB6</accession>
<dbReference type="Gene3D" id="3.40.50.12780">
    <property type="entry name" value="N-terminal domain of ligase-like"/>
    <property type="match status" value="1"/>
</dbReference>
<dbReference type="InterPro" id="IPR000873">
    <property type="entry name" value="AMP-dep_synth/lig_dom"/>
</dbReference>
<dbReference type="Pfam" id="PF13193">
    <property type="entry name" value="AMP-binding_C"/>
    <property type="match status" value="1"/>
</dbReference>
<feature type="domain" description="AMP-dependent synthetase/ligase" evidence="17">
    <location>
        <begin position="57"/>
        <end position="371"/>
    </location>
</feature>
<dbReference type="InterPro" id="IPR042099">
    <property type="entry name" value="ANL_N_sf"/>
</dbReference>
<dbReference type="GO" id="GO:0005789">
    <property type="term" value="C:endoplasmic reticulum membrane"/>
    <property type="evidence" value="ECO:0007669"/>
    <property type="project" value="TreeGrafter"/>
</dbReference>
<dbReference type="OrthoDB" id="288590at2759"/>
<name>A0A8C5WIB6_9ANUR</name>
<dbReference type="FunFam" id="3.30.300.30:FF:000002">
    <property type="entry name" value="Long-chain fatty acid transport protein 1"/>
    <property type="match status" value="1"/>
</dbReference>
<keyword evidence="7" id="KW-0547">Nucleotide-binding</keyword>
<dbReference type="Proteomes" id="UP000694569">
    <property type="component" value="Unplaced"/>
</dbReference>
<comment type="catalytic activity">
    <reaction evidence="16">
        <text>tetracosanoate + ATP + CoA = tetracosanoyl-CoA + AMP + diphosphate</text>
        <dbReference type="Rhea" id="RHEA:33639"/>
        <dbReference type="ChEBI" id="CHEBI:30616"/>
        <dbReference type="ChEBI" id="CHEBI:31014"/>
        <dbReference type="ChEBI" id="CHEBI:33019"/>
        <dbReference type="ChEBI" id="CHEBI:57287"/>
        <dbReference type="ChEBI" id="CHEBI:65052"/>
        <dbReference type="ChEBI" id="CHEBI:456215"/>
    </reaction>
    <physiologicalReaction direction="left-to-right" evidence="16">
        <dbReference type="Rhea" id="RHEA:33640"/>
    </physiologicalReaction>
</comment>
<dbReference type="FunFam" id="3.40.50.12780:FF:000005">
    <property type="entry name" value="Solute carrier family 27 member 6"/>
    <property type="match status" value="1"/>
</dbReference>
<keyword evidence="3" id="KW-0813">Transport</keyword>
<keyword evidence="9" id="KW-1133">Transmembrane helix</keyword>
<evidence type="ECO:0000313" key="19">
    <source>
        <dbReference type="Ensembl" id="ENSLLEP00000040464.1"/>
    </source>
</evidence>
<gene>
    <name evidence="19" type="primary">SLC27A3</name>
</gene>
<evidence type="ECO:0000259" key="18">
    <source>
        <dbReference type="Pfam" id="PF13193"/>
    </source>
</evidence>
<dbReference type="Pfam" id="PF00501">
    <property type="entry name" value="AMP-binding"/>
    <property type="match status" value="1"/>
</dbReference>
<evidence type="ECO:0000256" key="5">
    <source>
        <dbReference type="ARBA" id="ARBA00022598"/>
    </source>
</evidence>
<dbReference type="GO" id="GO:0006869">
    <property type="term" value="P:lipid transport"/>
    <property type="evidence" value="ECO:0007669"/>
    <property type="project" value="UniProtKB-KW"/>
</dbReference>
<reference evidence="19" key="1">
    <citation type="submission" date="2025-08" db="UniProtKB">
        <authorList>
            <consortium name="Ensembl"/>
        </authorList>
    </citation>
    <scope>IDENTIFICATION</scope>
</reference>
<organism evidence="19 20">
    <name type="scientific">Leptobrachium leishanense</name>
    <name type="common">Leishan spiny toad</name>
    <dbReference type="NCBI Taxonomy" id="445787"/>
    <lineage>
        <taxon>Eukaryota</taxon>
        <taxon>Metazoa</taxon>
        <taxon>Chordata</taxon>
        <taxon>Craniata</taxon>
        <taxon>Vertebrata</taxon>
        <taxon>Euteleostomi</taxon>
        <taxon>Amphibia</taxon>
        <taxon>Batrachia</taxon>
        <taxon>Anura</taxon>
        <taxon>Pelobatoidea</taxon>
        <taxon>Megophryidae</taxon>
        <taxon>Leptobrachium</taxon>
    </lineage>
</organism>
<evidence type="ECO:0000256" key="10">
    <source>
        <dbReference type="ARBA" id="ARBA00023055"/>
    </source>
</evidence>
<keyword evidence="4" id="KW-1003">Cell membrane</keyword>
<keyword evidence="8" id="KW-0443">Lipid metabolism</keyword>
<evidence type="ECO:0000256" key="7">
    <source>
        <dbReference type="ARBA" id="ARBA00022741"/>
    </source>
</evidence>
<dbReference type="InterPro" id="IPR025110">
    <property type="entry name" value="AMP-bd_C"/>
</dbReference>
<sequence>MEWVPVLCSVLAGALLLLWPRLVLLLQDVLFAVRAARVKAQLGRWLGSGIQSLPQLFQSRARSQPDRLFLRFRQQSLSYGEQGARSLRVSAALRASAPAELLPGHTVSLLLGNEPRFLDAWFGLARLGLVAAFLNTNVRRGALLHCLEACGARGLITYLFESVKEILAEVREMGITVWVMGCGDYPEDVINLEELMEKATGDDVPPDLGVPKNPMDTAICIFTSGTTGLPKAARISHLKTLMCCCFYQLCAAHSDDIIYMSLPLYHKSGALLGIGGCIGIGASLVLKERFSASQFWNDCRKYNVTVFQYIGELCRYLTNQPESGNDTEHRVRLAAGSGLRPDVWRDFTRRFGKIKIFETYGMTEFNISFFNYTSSPGAVGRGSFLYKKFCQFDLIRFDTQEAEPVRDSGGRCVPARTGETGLLISPVTTLSPFLGYVGSREHSEKKLLRDVFKSGDCFFNTGDLMMQDSLGFVYFRDRTGDTFRWKGENVATTEVSEILSGLEFFEEVNVYGVTIPGHEGRSGMAAVTLRLGGKLDLHRAFVHVMEFLPAYARPRFLRVMESMESTGTFKQQKLRLVREGFSPLQIQDSLYILDEASKTYWPLSEELYSRVMSGEFRV</sequence>
<dbReference type="GO" id="GO:0005886">
    <property type="term" value="C:plasma membrane"/>
    <property type="evidence" value="ECO:0007669"/>
    <property type="project" value="UniProtKB-SubCell"/>
</dbReference>
<reference evidence="19" key="2">
    <citation type="submission" date="2025-09" db="UniProtKB">
        <authorList>
            <consortium name="Ensembl"/>
        </authorList>
    </citation>
    <scope>IDENTIFICATION</scope>
</reference>
<evidence type="ECO:0000256" key="3">
    <source>
        <dbReference type="ARBA" id="ARBA00022448"/>
    </source>
</evidence>
<evidence type="ECO:0000256" key="13">
    <source>
        <dbReference type="ARBA" id="ARBA00026121"/>
    </source>
</evidence>